<dbReference type="AlphaFoldDB" id="A0A8S0RN20"/>
<evidence type="ECO:0000313" key="3">
    <source>
        <dbReference type="Proteomes" id="UP000594638"/>
    </source>
</evidence>
<proteinExistence type="predicted"/>
<reference evidence="2 3" key="1">
    <citation type="submission" date="2019-12" db="EMBL/GenBank/DDBJ databases">
        <authorList>
            <person name="Alioto T."/>
            <person name="Alioto T."/>
            <person name="Gomez Garrido J."/>
        </authorList>
    </citation>
    <scope>NUCLEOTIDE SEQUENCE [LARGE SCALE GENOMIC DNA]</scope>
</reference>
<feature type="region of interest" description="Disordered" evidence="1">
    <location>
        <begin position="1"/>
        <end position="47"/>
    </location>
</feature>
<organism evidence="2 3">
    <name type="scientific">Olea europaea subsp. europaea</name>
    <dbReference type="NCBI Taxonomy" id="158383"/>
    <lineage>
        <taxon>Eukaryota</taxon>
        <taxon>Viridiplantae</taxon>
        <taxon>Streptophyta</taxon>
        <taxon>Embryophyta</taxon>
        <taxon>Tracheophyta</taxon>
        <taxon>Spermatophyta</taxon>
        <taxon>Magnoliopsida</taxon>
        <taxon>eudicotyledons</taxon>
        <taxon>Gunneridae</taxon>
        <taxon>Pentapetalae</taxon>
        <taxon>asterids</taxon>
        <taxon>lamiids</taxon>
        <taxon>Lamiales</taxon>
        <taxon>Oleaceae</taxon>
        <taxon>Oleeae</taxon>
        <taxon>Olea</taxon>
    </lineage>
</organism>
<dbReference type="Gramene" id="OE9A018172T1">
    <property type="protein sequence ID" value="OE9A018172C1"/>
    <property type="gene ID" value="OE9A018172"/>
</dbReference>
<sequence>MESESGVPDKDEKRDVVQKINGEESVLDVNNEKGKIGKGEDFSVGNELSENVKEKKEIEYGAEVELSETVTKCKASNDGGLRNCKSAKNQSNSRGSNVLVRKAKPSLTQSVSFPAGGCHSDVMRKSIDVYPVKQDAHKNGAKVDSQVSNGTVTSGSLSNLASKGVTNGGKAANRRTTIASMPSISQSLVTVLSF</sequence>
<dbReference type="OrthoDB" id="1939285at2759"/>
<dbReference type="Proteomes" id="UP000594638">
    <property type="component" value="Unassembled WGS sequence"/>
</dbReference>
<dbReference type="EMBL" id="CACTIH010003652">
    <property type="protein sequence ID" value="CAA2980739.1"/>
    <property type="molecule type" value="Genomic_DNA"/>
</dbReference>
<feature type="compositionally biased region" description="Basic and acidic residues" evidence="1">
    <location>
        <begin position="7"/>
        <end position="17"/>
    </location>
</feature>
<feature type="compositionally biased region" description="Basic and acidic residues" evidence="1">
    <location>
        <begin position="30"/>
        <end position="41"/>
    </location>
</feature>
<keyword evidence="3" id="KW-1185">Reference proteome</keyword>
<name>A0A8S0RN20_OLEEU</name>
<accession>A0A8S0RN20</accession>
<gene>
    <name evidence="2" type="ORF">OLEA9_A018172</name>
</gene>
<evidence type="ECO:0000313" key="2">
    <source>
        <dbReference type="EMBL" id="CAA2980739.1"/>
    </source>
</evidence>
<evidence type="ECO:0000256" key="1">
    <source>
        <dbReference type="SAM" id="MobiDB-lite"/>
    </source>
</evidence>
<protein>
    <submittedName>
        <fullName evidence="2">Uncharacterized protein</fullName>
    </submittedName>
</protein>
<feature type="region of interest" description="Disordered" evidence="1">
    <location>
        <begin position="75"/>
        <end position="97"/>
    </location>
</feature>
<comment type="caution">
    <text evidence="2">The sequence shown here is derived from an EMBL/GenBank/DDBJ whole genome shotgun (WGS) entry which is preliminary data.</text>
</comment>
<feature type="compositionally biased region" description="Polar residues" evidence="1">
    <location>
        <begin position="86"/>
        <end position="96"/>
    </location>
</feature>
<feature type="compositionally biased region" description="Polar residues" evidence="1">
    <location>
        <begin position="145"/>
        <end position="165"/>
    </location>
</feature>
<feature type="region of interest" description="Disordered" evidence="1">
    <location>
        <begin position="140"/>
        <end position="170"/>
    </location>
</feature>